<organism evidence="3 4">
    <name type="scientific">Microbacterium azadirachtae</name>
    <dbReference type="NCBI Taxonomy" id="582680"/>
    <lineage>
        <taxon>Bacteria</taxon>
        <taxon>Bacillati</taxon>
        <taxon>Actinomycetota</taxon>
        <taxon>Actinomycetes</taxon>
        <taxon>Micrococcales</taxon>
        <taxon>Microbacteriaceae</taxon>
        <taxon>Microbacterium</taxon>
    </lineage>
</organism>
<feature type="transmembrane region" description="Helical" evidence="1">
    <location>
        <begin position="209"/>
        <end position="232"/>
    </location>
</feature>
<feature type="transmembrane region" description="Helical" evidence="1">
    <location>
        <begin position="328"/>
        <end position="346"/>
    </location>
</feature>
<keyword evidence="1" id="KW-0472">Membrane</keyword>
<keyword evidence="1" id="KW-0812">Transmembrane</keyword>
<gene>
    <name evidence="3" type="ORF">SAMN04488591_2441</name>
</gene>
<dbReference type="AlphaFoldDB" id="A0A1I6I519"/>
<keyword evidence="1" id="KW-1133">Transmembrane helix</keyword>
<reference evidence="4" key="1">
    <citation type="submission" date="2016-10" db="EMBL/GenBank/DDBJ databases">
        <authorList>
            <person name="Varghese N."/>
            <person name="Submissions S."/>
        </authorList>
    </citation>
    <scope>NUCLEOTIDE SEQUENCE [LARGE SCALE GENOMIC DNA]</scope>
    <source>
        <strain evidence="4">CL127</strain>
    </source>
</reference>
<feature type="signal peptide" evidence="2">
    <location>
        <begin position="1"/>
        <end position="17"/>
    </location>
</feature>
<feature type="chain" id="PRO_5039090470" description="ABC-2 family transporter protein" evidence="2">
    <location>
        <begin position="18"/>
        <end position="369"/>
    </location>
</feature>
<evidence type="ECO:0008006" key="5">
    <source>
        <dbReference type="Google" id="ProtNLM"/>
    </source>
</evidence>
<evidence type="ECO:0000313" key="3">
    <source>
        <dbReference type="EMBL" id="SFR61825.1"/>
    </source>
</evidence>
<evidence type="ECO:0000256" key="2">
    <source>
        <dbReference type="SAM" id="SignalP"/>
    </source>
</evidence>
<keyword evidence="2" id="KW-0732">Signal</keyword>
<feature type="transmembrane region" description="Helical" evidence="1">
    <location>
        <begin position="267"/>
        <end position="285"/>
    </location>
</feature>
<feature type="transmembrane region" description="Helical" evidence="1">
    <location>
        <begin position="39"/>
        <end position="61"/>
    </location>
</feature>
<dbReference type="EMBL" id="FOYR01000002">
    <property type="protein sequence ID" value="SFR61825.1"/>
    <property type="molecule type" value="Genomic_DNA"/>
</dbReference>
<proteinExistence type="predicted"/>
<dbReference type="Proteomes" id="UP000198877">
    <property type="component" value="Unassembled WGS sequence"/>
</dbReference>
<evidence type="ECO:0000256" key="1">
    <source>
        <dbReference type="SAM" id="Phobius"/>
    </source>
</evidence>
<feature type="transmembrane region" description="Helical" evidence="1">
    <location>
        <begin position="239"/>
        <end position="261"/>
    </location>
</feature>
<name>A0A1I6I519_9MICO</name>
<evidence type="ECO:0000313" key="4">
    <source>
        <dbReference type="Proteomes" id="UP000198877"/>
    </source>
</evidence>
<dbReference type="RefSeq" id="WP_091739382.1">
    <property type="nucleotide sequence ID" value="NZ_FOYR01000002.1"/>
</dbReference>
<feature type="transmembrane region" description="Helical" evidence="1">
    <location>
        <begin position="176"/>
        <end position="197"/>
    </location>
</feature>
<protein>
    <recommendedName>
        <fullName evidence="5">ABC-2 family transporter protein</fullName>
    </recommendedName>
</protein>
<accession>A0A1I6I519</accession>
<sequence length="369" mass="38186">MTASPILTAASAPSSLAATRASAHRSPALGLPSAAVWRSIGAHLLIPLFLAIGMAFAYLGAFHAPSAHDLPVAVVGSTPQAAVFAQTLNDKGDGKVAVRTVADAAQAKRWIVEQKIVAAYEATPEGANLYVSRAASEAGAATAQTIFLPIAYRQHLPVNVVDVRPGTAQDPGGQTLFFLLVALSVGAYASAVAIAAATARLHAGWRLGIGAVVSFILSGIAVIIGGGVYQALNGNEWSIWLLGALYVFGIVSIGIGLHPILGKWTTPALTALFVMLNFTSSGGVYPASLSPWFFAGLHSFWNGAAWLDAARALTYFPDQSIGFPALRLALWAAAGVLLVVIGAAFARSRRVLAEPARDAQEAETDLVAA</sequence>